<feature type="compositionally biased region" description="Acidic residues" evidence="1">
    <location>
        <begin position="1146"/>
        <end position="1156"/>
    </location>
</feature>
<dbReference type="InterPro" id="IPR008581">
    <property type="entry name" value="DUF863_pln"/>
</dbReference>
<dbReference type="Gene3D" id="3.40.1740.10">
    <property type="entry name" value="VC0467-like"/>
    <property type="match status" value="1"/>
</dbReference>
<reference evidence="2 3" key="1">
    <citation type="submission" date="2019-09" db="EMBL/GenBank/DDBJ databases">
        <title>A chromosome-level genome assembly of the Chinese tupelo Nyssa sinensis.</title>
        <authorList>
            <person name="Yang X."/>
            <person name="Kang M."/>
            <person name="Yang Y."/>
            <person name="Xiong H."/>
            <person name="Wang M."/>
            <person name="Zhang Z."/>
            <person name="Wang Z."/>
            <person name="Wu H."/>
            <person name="Ma T."/>
            <person name="Liu J."/>
            <person name="Xi Z."/>
        </authorList>
    </citation>
    <scope>NUCLEOTIDE SEQUENCE [LARGE SCALE GENOMIC DNA]</scope>
    <source>
        <strain evidence="2">J267</strain>
        <tissue evidence="2">Leaf</tissue>
    </source>
</reference>
<proteinExistence type="predicted"/>
<dbReference type="SUPFAM" id="SSF143456">
    <property type="entry name" value="VC0467-like"/>
    <property type="match status" value="1"/>
</dbReference>
<organism evidence="2 3">
    <name type="scientific">Nyssa sinensis</name>
    <dbReference type="NCBI Taxonomy" id="561372"/>
    <lineage>
        <taxon>Eukaryota</taxon>
        <taxon>Viridiplantae</taxon>
        <taxon>Streptophyta</taxon>
        <taxon>Embryophyta</taxon>
        <taxon>Tracheophyta</taxon>
        <taxon>Spermatophyta</taxon>
        <taxon>Magnoliopsida</taxon>
        <taxon>eudicotyledons</taxon>
        <taxon>Gunneridae</taxon>
        <taxon>Pentapetalae</taxon>
        <taxon>asterids</taxon>
        <taxon>Cornales</taxon>
        <taxon>Nyssaceae</taxon>
        <taxon>Nyssa</taxon>
    </lineage>
</organism>
<dbReference type="PANTHER" id="PTHR33167:SF70">
    <property type="entry name" value="DUF3741 DOMAIN-CONTAINING PROTEIN"/>
    <property type="match status" value="1"/>
</dbReference>
<dbReference type="Pfam" id="PF05904">
    <property type="entry name" value="DUF863"/>
    <property type="match status" value="1"/>
</dbReference>
<feature type="compositionally biased region" description="Polar residues" evidence="1">
    <location>
        <begin position="813"/>
        <end position="828"/>
    </location>
</feature>
<feature type="region of interest" description="Disordered" evidence="1">
    <location>
        <begin position="79"/>
        <end position="98"/>
    </location>
</feature>
<protein>
    <submittedName>
        <fullName evidence="2">Uncharacterized protein</fullName>
    </submittedName>
</protein>
<name>A0A5J5C221_9ASTE</name>
<gene>
    <name evidence="2" type="ORF">F0562_004376</name>
</gene>
<evidence type="ECO:0000313" key="3">
    <source>
        <dbReference type="Proteomes" id="UP000325577"/>
    </source>
</evidence>
<dbReference type="OrthoDB" id="630817at2759"/>
<dbReference type="Pfam" id="PF02622">
    <property type="entry name" value="DUF179"/>
    <property type="match status" value="1"/>
</dbReference>
<accession>A0A5J5C221</accession>
<keyword evidence="3" id="KW-1185">Reference proteome</keyword>
<feature type="compositionally biased region" description="Polar residues" evidence="1">
    <location>
        <begin position="1047"/>
        <end position="1056"/>
    </location>
</feature>
<evidence type="ECO:0000256" key="1">
    <source>
        <dbReference type="SAM" id="MobiDB-lite"/>
    </source>
</evidence>
<dbReference type="InterPro" id="IPR003774">
    <property type="entry name" value="AlgH-like"/>
</dbReference>
<sequence>MEACFISSNSFTKTPKFVPSFRAKFLTLPKTNFSQCKYKKIGFPSSITCCNLGSSSSEDDNKPFVDADWRSIRARLVAGERASRPEEPSSEIDPDTAVDQPLHITIGEKWAHPIHEPEKGCLLIAEEKLDGFHIFERTVILLLSTGPVGPTGIILNRPSLMSIKETRSTVLDVEGTFSDRPLFFGGPLEESLFLVGPKGGDDWVGKSGVFEEVMNGLYYGTKESVGCAAEMVKRNVVGLGDFRFFDGYCGWKKEQLMDEVTAGYWTLAACSPSVIGLAHDVSVGLWEEILGLLGPRKIGISTYPLRPLRSMMIMQVSGNLFNSWWCFEKELVEIIRAYKFLKLITGMGTEIQSKTYFPGYYSVRDLNDNVGSGIWGLYHEDKTLKNSQYKESFLTRPAIDGYLGYPREQLRKTILKHESIFRHQLQELHHLYKRQRDLMNEIRRREVLKHPISAETSQSKPFLSSLEDANKTWNLSNFPFMDSIFGRPSTQATDSIQSPLSFMKGENMSNPFPSQERVILRDCETLESKCNNMFQKRMFNLEHSAGLYLNNEGKTLEERVSGVLGVESYPLNRNCEFIHGRNVNLSLGSALNSGCNCDASRCNLYLRKTCDMADLNEPIQFEETSVSASVDNLCNIICLKEDIRRKDVSVNSNSGTSGFHLLSNTSSQSSLVGRDRGICLNSSHSENKRDQKEQFTGNFEAGKTRCHSNSLHRVVSPKDSPTPFKSLQVEPRKVHEPLTFLPSDQSKTQTQGKRKIFGVEISEGRHDQSVVAPHICSLWPLFPQSDVANSDSSWRKPSNSLIQNVISVRENPWGSSSDPANKSSNGFMQSPEFVGGQMHANSCLRSISSSTAEISYQTGPCSGSQLDTKQLQVCCSSIGFDFQSGTTGNISEAEQFVPHGPMKYDRASDCMDVKPAKDTNTDLVPPSRFHDEVIPQQNPGFLDGQRMHDNPKGGLPWLKAKAFSSGKLTKERESSYKMNLDSSKNYFHQFAHKAVMEKGPSLSLIRESTSSTCVCDFELKKIKVDECPCNRKILGFSILNVPHSPKDLTSQSSPSKSGGLASNVDADNTRKNLAHDPKSGDQLEVKDLVTEKGLGSCISGLRHHIDLNLCLNEEEAPTAPSLPRAIVKIATTEIDLEAPAVLESEMDLSPESDSPEDQPKKPTKLSLDESRESHEELVRVAAEAIIAISSSGVHNLADDPTHYPSEASSSDSLHWFAEIISSYKGDLGCKVRAVSTGTNDACHEESIPDGIDYFEFMTLKLIEIKIEECYCRLPALEKQKDEEIGATLLPKRPRKGQARRRRQQKDFQRDILPGLVSLLRHEVTEDLQTIEELFRASGCTWQSSLSQRDISKNGKGRRRLGGSTPSLAVPAVCPPLVQQPIYKELGLEHSSLTGWGKRTRRLPRQKCPTGNPTLALKC</sequence>
<feature type="region of interest" description="Disordered" evidence="1">
    <location>
        <begin position="710"/>
        <end position="731"/>
    </location>
</feature>
<dbReference type="EMBL" id="CM018032">
    <property type="protein sequence ID" value="KAA8547947.1"/>
    <property type="molecule type" value="Genomic_DNA"/>
</dbReference>
<feature type="region of interest" description="Disordered" evidence="1">
    <location>
        <begin position="810"/>
        <end position="831"/>
    </location>
</feature>
<dbReference type="PANTHER" id="PTHR33167">
    <property type="entry name" value="TRANSCRIPTION FACTOR, PUTATIVE (DUF863)-RELATED"/>
    <property type="match status" value="1"/>
</dbReference>
<feature type="region of interest" description="Disordered" evidence="1">
    <location>
        <begin position="1146"/>
        <end position="1172"/>
    </location>
</feature>
<feature type="compositionally biased region" description="Basic and acidic residues" evidence="1">
    <location>
        <begin position="1067"/>
        <end position="1079"/>
    </location>
</feature>
<dbReference type="Proteomes" id="UP000325577">
    <property type="component" value="Linkage Group LG1"/>
</dbReference>
<feature type="region of interest" description="Disordered" evidence="1">
    <location>
        <begin position="1045"/>
        <end position="1079"/>
    </location>
</feature>
<evidence type="ECO:0000313" key="2">
    <source>
        <dbReference type="EMBL" id="KAA8547947.1"/>
    </source>
</evidence>